<dbReference type="Proteomes" id="UP000304928">
    <property type="component" value="Unassembled WGS sequence"/>
</dbReference>
<evidence type="ECO:0000313" key="1">
    <source>
        <dbReference type="EMBL" id="THW87423.1"/>
    </source>
</evidence>
<proteinExistence type="predicted"/>
<organism evidence="1 2">
    <name type="scientific">Aureobasidium pullulans</name>
    <name type="common">Black yeast</name>
    <name type="synonym">Pullularia pullulans</name>
    <dbReference type="NCBI Taxonomy" id="5580"/>
    <lineage>
        <taxon>Eukaryota</taxon>
        <taxon>Fungi</taxon>
        <taxon>Dikarya</taxon>
        <taxon>Ascomycota</taxon>
        <taxon>Pezizomycotina</taxon>
        <taxon>Dothideomycetes</taxon>
        <taxon>Dothideomycetidae</taxon>
        <taxon>Dothideales</taxon>
        <taxon>Saccotheciaceae</taxon>
        <taxon>Aureobasidium</taxon>
    </lineage>
</organism>
<name>A0A4S9B5Z3_AURPU</name>
<dbReference type="AlphaFoldDB" id="A0A4S9B5Z3"/>
<sequence length="344" mass="39048">MYPTPDTDINQVVSNSLSTDWSVLILISVKNAMPAATPSIRFSSLPTGPPNLGLFDKLPREVRDMIYGFWADLQLNKYRDPQTKATGVSRAIQQLQMYPTRLTNKEFFVELLAASIRARSFWQSSGGVFVLGGFVKFVSTRLGVGFPIGDLGLPVSVLPFCLNYGRPLPSYLKAPTRGLRDGLRKLWNLHDDYKLETPNFFLDIHYGWARDYMIHHMNSRRQRGDLTFDCKFDDMRVQIYPRDKPASIKSLQQAMRRLGSQADDCYAASISRPSEHTYPNERLRTANICAALLDLKNAGIPRLEAIHQEFMDQSHQFWEAMENQYNVGDFFSLMESGLGSAGED</sequence>
<comment type="caution">
    <text evidence="1">The sequence shown here is derived from an EMBL/GenBank/DDBJ whole genome shotgun (WGS) entry which is preliminary data.</text>
</comment>
<protein>
    <submittedName>
        <fullName evidence="1">Uncharacterized protein</fullName>
    </submittedName>
</protein>
<dbReference type="EMBL" id="QZAR01000125">
    <property type="protein sequence ID" value="THW87423.1"/>
    <property type="molecule type" value="Genomic_DNA"/>
</dbReference>
<accession>A0A4S9B5Z3</accession>
<evidence type="ECO:0000313" key="2">
    <source>
        <dbReference type="Proteomes" id="UP000304928"/>
    </source>
</evidence>
<gene>
    <name evidence="1" type="ORF">D6D15_06672</name>
</gene>
<reference evidence="1 2" key="1">
    <citation type="submission" date="2018-10" db="EMBL/GenBank/DDBJ databases">
        <title>Fifty Aureobasidium pullulans genomes reveal a recombining polyextremotolerant generalist.</title>
        <authorList>
            <person name="Gostincar C."/>
            <person name="Turk M."/>
            <person name="Zajc J."/>
            <person name="Gunde-Cimerman N."/>
        </authorList>
    </citation>
    <scope>NUCLEOTIDE SEQUENCE [LARGE SCALE GENOMIC DNA]</scope>
    <source>
        <strain evidence="1 2">EXF-10507</strain>
    </source>
</reference>